<comment type="caution">
    <text evidence="4">The sequence shown here is derived from an EMBL/GenBank/DDBJ whole genome shotgun (WGS) entry which is preliminary data.</text>
</comment>
<proteinExistence type="predicted"/>
<accession>A0A9Q0DVZ6</accession>
<reference evidence="4" key="1">
    <citation type="submission" date="2022-07" db="EMBL/GenBank/DDBJ databases">
        <title>Chromosome-level genome of Muraenolepis orangiensis.</title>
        <authorList>
            <person name="Kim J."/>
        </authorList>
    </citation>
    <scope>NUCLEOTIDE SEQUENCE</scope>
    <source>
        <strain evidence="4">KU_S4_2022</strain>
        <tissue evidence="4">Muscle</tissue>
    </source>
</reference>
<evidence type="ECO:0008006" key="6">
    <source>
        <dbReference type="Google" id="ProtNLM"/>
    </source>
</evidence>
<feature type="compositionally biased region" description="Basic and acidic residues" evidence="3">
    <location>
        <begin position="145"/>
        <end position="155"/>
    </location>
</feature>
<evidence type="ECO:0000256" key="1">
    <source>
        <dbReference type="ARBA" id="ARBA00022614"/>
    </source>
</evidence>
<evidence type="ECO:0000313" key="5">
    <source>
        <dbReference type="Proteomes" id="UP001148018"/>
    </source>
</evidence>
<evidence type="ECO:0000256" key="2">
    <source>
        <dbReference type="ARBA" id="ARBA00022737"/>
    </source>
</evidence>
<dbReference type="Pfam" id="PF14580">
    <property type="entry name" value="LRR_9"/>
    <property type="match status" value="1"/>
</dbReference>
<dbReference type="Gene3D" id="3.80.10.10">
    <property type="entry name" value="Ribonuclease Inhibitor"/>
    <property type="match status" value="1"/>
</dbReference>
<keyword evidence="1" id="KW-0433">Leucine-rich repeat</keyword>
<gene>
    <name evidence="4" type="ORF">NHX12_004802</name>
</gene>
<dbReference type="EMBL" id="JANIIK010000111">
    <property type="protein sequence ID" value="KAJ3595499.1"/>
    <property type="molecule type" value="Genomic_DNA"/>
</dbReference>
<evidence type="ECO:0000256" key="3">
    <source>
        <dbReference type="SAM" id="MobiDB-lite"/>
    </source>
</evidence>
<keyword evidence="2" id="KW-0677">Repeat</keyword>
<dbReference type="SUPFAM" id="SSF52058">
    <property type="entry name" value="L domain-like"/>
    <property type="match status" value="1"/>
</dbReference>
<name>A0A9Q0DVZ6_9TELE</name>
<evidence type="ECO:0000313" key="4">
    <source>
        <dbReference type="EMBL" id="KAJ3595499.1"/>
    </source>
</evidence>
<feature type="compositionally biased region" description="Basic and acidic residues" evidence="3">
    <location>
        <begin position="175"/>
        <end position="193"/>
    </location>
</feature>
<keyword evidence="5" id="KW-1185">Reference proteome</keyword>
<organism evidence="4 5">
    <name type="scientific">Muraenolepis orangiensis</name>
    <name type="common">Patagonian moray cod</name>
    <dbReference type="NCBI Taxonomy" id="630683"/>
    <lineage>
        <taxon>Eukaryota</taxon>
        <taxon>Metazoa</taxon>
        <taxon>Chordata</taxon>
        <taxon>Craniata</taxon>
        <taxon>Vertebrata</taxon>
        <taxon>Euteleostomi</taxon>
        <taxon>Actinopterygii</taxon>
        <taxon>Neopterygii</taxon>
        <taxon>Teleostei</taxon>
        <taxon>Neoteleostei</taxon>
        <taxon>Acanthomorphata</taxon>
        <taxon>Zeiogadaria</taxon>
        <taxon>Gadariae</taxon>
        <taxon>Gadiformes</taxon>
        <taxon>Muraenolepidoidei</taxon>
        <taxon>Muraenolepididae</taxon>
        <taxon>Muraenolepis</taxon>
    </lineage>
</organism>
<dbReference type="PANTHER" id="PTHR18849:SF0">
    <property type="entry name" value="CILIA- AND FLAGELLA-ASSOCIATED PROTEIN 410-RELATED"/>
    <property type="match status" value="1"/>
</dbReference>
<dbReference type="GO" id="GO:0005737">
    <property type="term" value="C:cytoplasm"/>
    <property type="evidence" value="ECO:0007669"/>
    <property type="project" value="TreeGrafter"/>
</dbReference>
<sequence length="256" mass="29942">MVRGRAEHNECVISSLEEVSLHQQDIQRLQHLDRWCRDLKILYLQNNLIPRIGCESLQKLDLTVNFVGELSSVGSLKHNVHLRQLFLVGNPCSEYQGYRQYVVATLSQLQWLDGQEVSRSERIRAGQGLEEVRRSVRRQEQEYARRRAREREEAQQNRAGGEEEEGRVTQGNSAGRKETEEEREEREERDFWEKPCTFSPESRLEAHRHLEAKKRTTTAEGQQNPKTLRTLISPEGRVLNLNQPKYSLYYPLPATY</sequence>
<dbReference type="Proteomes" id="UP001148018">
    <property type="component" value="Unassembled WGS sequence"/>
</dbReference>
<dbReference type="OrthoDB" id="10250990at2759"/>
<dbReference type="GO" id="GO:0036158">
    <property type="term" value="P:outer dynein arm assembly"/>
    <property type="evidence" value="ECO:0007669"/>
    <property type="project" value="TreeGrafter"/>
</dbReference>
<feature type="region of interest" description="Disordered" evidence="3">
    <location>
        <begin position="145"/>
        <end position="204"/>
    </location>
</feature>
<protein>
    <recommendedName>
        <fullName evidence="6">U2A'/phosphoprotein 32 family A C-terminal domain-containing protein</fullName>
    </recommendedName>
</protein>
<dbReference type="PANTHER" id="PTHR18849">
    <property type="entry name" value="LEUCINE RICH REPEAT PROTEIN"/>
    <property type="match status" value="1"/>
</dbReference>
<dbReference type="AlphaFoldDB" id="A0A9Q0DVZ6"/>
<dbReference type="InterPro" id="IPR032675">
    <property type="entry name" value="LRR_dom_sf"/>
</dbReference>